<gene>
    <name evidence="1" type="ORF">UFOPK3564_03502</name>
</gene>
<dbReference type="Gene3D" id="3.40.50.150">
    <property type="entry name" value="Vaccinia Virus protein VP39"/>
    <property type="match status" value="1"/>
</dbReference>
<dbReference type="SUPFAM" id="SSF53335">
    <property type="entry name" value="S-adenosyl-L-methionine-dependent methyltransferases"/>
    <property type="match status" value="1"/>
</dbReference>
<dbReference type="InterPro" id="IPR029063">
    <property type="entry name" value="SAM-dependent_MTases_sf"/>
</dbReference>
<dbReference type="AlphaFoldDB" id="A0A6J7K615"/>
<evidence type="ECO:0000313" key="1">
    <source>
        <dbReference type="EMBL" id="CAB4951358.1"/>
    </source>
</evidence>
<reference evidence="1" key="1">
    <citation type="submission" date="2020-05" db="EMBL/GenBank/DDBJ databases">
        <authorList>
            <person name="Chiriac C."/>
            <person name="Salcher M."/>
            <person name="Ghai R."/>
            <person name="Kavagutti S V."/>
        </authorList>
    </citation>
    <scope>NUCLEOTIDE SEQUENCE</scope>
</reference>
<protein>
    <submittedName>
        <fullName evidence="1">Unannotated protein</fullName>
    </submittedName>
</protein>
<sequence length="234" mass="25680">MADVDVVVCFEGVEHIGEKDALRDALVRVAGTGTTVIFSVPNSRRYEEDNAFHLANFDREAVDRWAAQFATSAVVWEQWHAQGSLIGPEPGAGANAPSLLAPVPADARPPGWATHYLVLVNADDAAEQDATASMAWSVEPVNARWLEGLRRANRELWRSNARLADTDAHPRGTYSAAAASVIDRWKSRALAAEEQARAFQLGAENYEDVRHRRAVKIALSAAQAVRLFRDRVRA</sequence>
<accession>A0A6J7K615</accession>
<dbReference type="EMBL" id="CAFBMK010000346">
    <property type="protein sequence ID" value="CAB4951358.1"/>
    <property type="molecule type" value="Genomic_DNA"/>
</dbReference>
<proteinExistence type="predicted"/>
<name>A0A6J7K615_9ZZZZ</name>
<organism evidence="1">
    <name type="scientific">freshwater metagenome</name>
    <dbReference type="NCBI Taxonomy" id="449393"/>
    <lineage>
        <taxon>unclassified sequences</taxon>
        <taxon>metagenomes</taxon>
        <taxon>ecological metagenomes</taxon>
    </lineage>
</organism>